<dbReference type="Proteomes" id="UP000192505">
    <property type="component" value="Unassembled WGS sequence"/>
</dbReference>
<evidence type="ECO:0000256" key="1">
    <source>
        <dbReference type="SAM" id="Coils"/>
    </source>
</evidence>
<evidence type="ECO:0000313" key="3">
    <source>
        <dbReference type="Proteomes" id="UP000192505"/>
    </source>
</evidence>
<protein>
    <recommendedName>
        <fullName evidence="4">Lipopolysaccharide biosynthesis</fullName>
    </recommendedName>
</protein>
<dbReference type="EMBL" id="MTEI01000021">
    <property type="protein sequence ID" value="OQW86167.1"/>
    <property type="molecule type" value="Genomic_DNA"/>
</dbReference>
<proteinExistence type="predicted"/>
<dbReference type="PANTHER" id="PTHR32309">
    <property type="entry name" value="TYROSINE-PROTEIN KINASE"/>
    <property type="match status" value="1"/>
</dbReference>
<feature type="coiled-coil region" evidence="1">
    <location>
        <begin position="163"/>
        <end position="190"/>
    </location>
</feature>
<dbReference type="InterPro" id="IPR027417">
    <property type="entry name" value="P-loop_NTPase"/>
</dbReference>
<gene>
    <name evidence="2" type="ORF">BWK72_18615</name>
</gene>
<reference evidence="2 3" key="1">
    <citation type="submission" date="2017-01" db="EMBL/GenBank/DDBJ databases">
        <title>Novel large sulfur bacteria in the metagenomes of groundwater-fed chemosynthetic microbial mats in the Lake Huron basin.</title>
        <authorList>
            <person name="Sharrar A.M."/>
            <person name="Flood B.E."/>
            <person name="Bailey J.V."/>
            <person name="Jones D.S."/>
            <person name="Biddanda B."/>
            <person name="Ruberg S.A."/>
            <person name="Marcus D.N."/>
            <person name="Dick G.J."/>
        </authorList>
    </citation>
    <scope>NUCLEOTIDE SEQUENCE [LARGE SCALE GENOMIC DNA]</scope>
    <source>
        <strain evidence="2">A7</strain>
    </source>
</reference>
<dbReference type="AlphaFoldDB" id="A0A1W9KQR5"/>
<dbReference type="InterPro" id="IPR050445">
    <property type="entry name" value="Bact_polysacc_biosynth/exp"/>
</dbReference>
<keyword evidence="1" id="KW-0175">Coiled coil</keyword>
<name>A0A1W9KQR5_9BURK</name>
<dbReference type="SUPFAM" id="SSF52540">
    <property type="entry name" value="P-loop containing nucleoside triphosphate hydrolases"/>
    <property type="match status" value="1"/>
</dbReference>
<evidence type="ECO:0000313" key="2">
    <source>
        <dbReference type="EMBL" id="OQW86167.1"/>
    </source>
</evidence>
<dbReference type="Gene3D" id="3.40.50.300">
    <property type="entry name" value="P-loop containing nucleotide triphosphate hydrolases"/>
    <property type="match status" value="1"/>
</dbReference>
<evidence type="ECO:0008006" key="4">
    <source>
        <dbReference type="Google" id="ProtNLM"/>
    </source>
</evidence>
<comment type="caution">
    <text evidence="2">The sequence shown here is derived from an EMBL/GenBank/DDBJ whole genome shotgun (WGS) entry which is preliminary data.</text>
</comment>
<accession>A0A1W9KQR5</accession>
<sequence>MVSLRKHYRVSLFIFVLVVLIGLPVAWIKGQSVYSTESVFQVSPNYMKTLSSDKEVEFQSNSQYREFVNHLSNTVRRYDVIERALKKLRDAKIEVQPKGMTERKYIEKLQKLVTVRAIPDTYMVRIGFDGQEKESLDGIVNAITQSFLETTKNEQIFGSVERLEALQTNAARLQQEITQLEAQRVGLSELLGLTTFGENVVNPYDTMLAQAREQYASAARDRAHADATLQAFLAQRETPTSVGRSIMEMRLQDTGLQALRSEVVKRSEELGRVATGLEDKHPAKKPALDEYAAINKRLQTKEVEFETVAYGNLKSRLLASQLQTQRVEAEIRDGLKKIEGQAADYARNFQQAMRITGDIRKREQEHKEVRDRLNYLQNESAAIGFVRLVSIALPAETPQGVGKTKLLLLVFVLAGALALVAPIALDLSDNRIHTVNDAEKLMGIPAAGWQVMNTDLPSGMFAKEQTRRFASTLIRNRARTAKNVFSFASIKTAGGVDTVILDTAATLQQLGFRVLVVDANSFTPSTLFKPDHPGLSNFLAGQANLDAVQHTLVYQGECLEAVGFGDQKSTGVQRLDLLQQAVAHWTQHHDYVLVALPPVLLSADAELLIDALGQVFMVLEAQSVSRGEVARAKRLLEKIDPEAVGLFVNSIPMFEGGGYMQELLLETLTKNDFKHFMSLSNLRLQVELLRARWVQNRMKKQARA</sequence>
<organism evidence="2 3">
    <name type="scientific">Rhodoferax ferrireducens</name>
    <dbReference type="NCBI Taxonomy" id="192843"/>
    <lineage>
        <taxon>Bacteria</taxon>
        <taxon>Pseudomonadati</taxon>
        <taxon>Pseudomonadota</taxon>
        <taxon>Betaproteobacteria</taxon>
        <taxon>Burkholderiales</taxon>
        <taxon>Comamonadaceae</taxon>
        <taxon>Rhodoferax</taxon>
    </lineage>
</organism>
<dbReference type="PANTHER" id="PTHR32309:SF31">
    <property type="entry name" value="CAPSULAR EXOPOLYSACCHARIDE FAMILY"/>
    <property type="match status" value="1"/>
</dbReference>